<feature type="compositionally biased region" description="Basic and acidic residues" evidence="6">
    <location>
        <begin position="424"/>
        <end position="439"/>
    </location>
</feature>
<evidence type="ECO:0000256" key="5">
    <source>
        <dbReference type="ARBA" id="ARBA00023242"/>
    </source>
</evidence>
<comment type="caution">
    <text evidence="8">The sequence shown here is derived from an EMBL/GenBank/DDBJ whole genome shotgun (WGS) entry which is preliminary data.</text>
</comment>
<gene>
    <name evidence="8" type="ORF">Taro_009121</name>
</gene>
<keyword evidence="3" id="KW-0238">DNA-binding</keyword>
<evidence type="ECO:0000256" key="1">
    <source>
        <dbReference type="ARBA" id="ARBA00004123"/>
    </source>
</evidence>
<sequence length="683" mass="76528">MAPVTLPPGFRFHPTDEELVYYYLKRKINGLKIELEIIPEVDLYKCEPWDLPEKSYLPSKDLEWYFFSPRDRKYPNGSRTNRATRAGYWKATGKDRKVNYQKREVGMKKTLVYYRGRAPHGSRTDWVMHEYRLDERECEAATGMQDAYALCRVFKKSAPGPKIIEHYGASYGGQTSSWISNDHCSTANGSEERGEDMNSCGYHFPPPSRAPAMSQETHFNACTPDDGSWMQFLSEEALGSTTSPPFHCPPSFSFVPSKVDVALECARLQHRLSLPPQMVDDFPTADFMDLKAQGGFYREDMNNGVDILQEILSVASASQELINQPSYNDNWAELMIDGRVGDAQFSRTDGAGSSRSMAESYGMGDHTRLIEISDLEEELKEEKKIAENLRGVKMLDNAMHEVALREHQGLQADSFSTYGPGEEADPRGEVNEHHDYSGSGFVEDKPIYSQPQQDEFSLSLIGLQWEETYRDDVAAEDAGASSPSLDVYSKVEVCRGLFVFRHGVAETFFHRVEPSNKISVHLHTASSQGALVMSGKPRGFTTAPSRRAFLTKFMTFLTGSRFWWTKGLAKPWSGTRMRGNCLTNGAIAAAALPRTSYAYIGEAPAAADVSEKADGEEEEPITVLKRVNESSRAGWGGAEHNAWFANIRWRGVSNMFLNKGWPFVIVAMACYASGLHQYSLPSL</sequence>
<dbReference type="SMR" id="A0A843U915"/>
<evidence type="ECO:0000313" key="8">
    <source>
        <dbReference type="EMBL" id="MQL76709.1"/>
    </source>
</evidence>
<dbReference type="Proteomes" id="UP000652761">
    <property type="component" value="Unassembled WGS sequence"/>
</dbReference>
<dbReference type="Pfam" id="PF02365">
    <property type="entry name" value="NAM"/>
    <property type="match status" value="1"/>
</dbReference>
<dbReference type="GO" id="GO:0006355">
    <property type="term" value="P:regulation of DNA-templated transcription"/>
    <property type="evidence" value="ECO:0007669"/>
    <property type="project" value="InterPro"/>
</dbReference>
<comment type="subcellular location">
    <subcellularLocation>
        <location evidence="1">Nucleus</location>
    </subcellularLocation>
</comment>
<dbReference type="EMBL" id="NMUH01000314">
    <property type="protein sequence ID" value="MQL76709.1"/>
    <property type="molecule type" value="Genomic_DNA"/>
</dbReference>
<proteinExistence type="predicted"/>
<dbReference type="GO" id="GO:0005634">
    <property type="term" value="C:nucleus"/>
    <property type="evidence" value="ECO:0007669"/>
    <property type="project" value="UniProtKB-SubCell"/>
</dbReference>
<feature type="domain" description="NAC" evidence="7">
    <location>
        <begin position="6"/>
        <end position="156"/>
    </location>
</feature>
<dbReference type="SUPFAM" id="SSF101941">
    <property type="entry name" value="NAC domain"/>
    <property type="match status" value="1"/>
</dbReference>
<dbReference type="PANTHER" id="PTHR31744:SF210">
    <property type="entry name" value="NAC DOMAIN-CONTAINING PROTEIN 86-LIKE"/>
    <property type="match status" value="1"/>
</dbReference>
<name>A0A843U915_COLES</name>
<organism evidence="8 9">
    <name type="scientific">Colocasia esculenta</name>
    <name type="common">Wild taro</name>
    <name type="synonym">Arum esculentum</name>
    <dbReference type="NCBI Taxonomy" id="4460"/>
    <lineage>
        <taxon>Eukaryota</taxon>
        <taxon>Viridiplantae</taxon>
        <taxon>Streptophyta</taxon>
        <taxon>Embryophyta</taxon>
        <taxon>Tracheophyta</taxon>
        <taxon>Spermatophyta</taxon>
        <taxon>Magnoliopsida</taxon>
        <taxon>Liliopsida</taxon>
        <taxon>Araceae</taxon>
        <taxon>Aroideae</taxon>
        <taxon>Colocasieae</taxon>
        <taxon>Colocasia</taxon>
    </lineage>
</organism>
<dbReference type="PANTHER" id="PTHR31744">
    <property type="entry name" value="PROTEIN CUP-SHAPED COTYLEDON 2-RELATED"/>
    <property type="match status" value="1"/>
</dbReference>
<reference evidence="8" key="1">
    <citation type="submission" date="2017-07" db="EMBL/GenBank/DDBJ databases">
        <title>Taro Niue Genome Assembly and Annotation.</title>
        <authorList>
            <person name="Atibalentja N."/>
            <person name="Keating K."/>
            <person name="Fields C.J."/>
        </authorList>
    </citation>
    <scope>NUCLEOTIDE SEQUENCE</scope>
    <source>
        <strain evidence="8">Niue_2</strain>
        <tissue evidence="8">Leaf</tissue>
    </source>
</reference>
<protein>
    <recommendedName>
        <fullName evidence="7">NAC domain-containing protein</fullName>
    </recommendedName>
</protein>
<keyword evidence="5" id="KW-0539">Nucleus</keyword>
<dbReference type="OrthoDB" id="1860415at2759"/>
<dbReference type="InterPro" id="IPR036093">
    <property type="entry name" value="NAC_dom_sf"/>
</dbReference>
<evidence type="ECO:0000256" key="4">
    <source>
        <dbReference type="ARBA" id="ARBA00023163"/>
    </source>
</evidence>
<keyword evidence="2" id="KW-0805">Transcription regulation</keyword>
<feature type="region of interest" description="Disordered" evidence="6">
    <location>
        <begin position="418"/>
        <end position="439"/>
    </location>
</feature>
<dbReference type="AlphaFoldDB" id="A0A843U915"/>
<evidence type="ECO:0000256" key="3">
    <source>
        <dbReference type="ARBA" id="ARBA00023125"/>
    </source>
</evidence>
<dbReference type="FunFam" id="2.170.150.80:FF:000002">
    <property type="entry name" value="Nac domain-containing protein 86"/>
    <property type="match status" value="1"/>
</dbReference>
<dbReference type="Gene3D" id="2.170.150.80">
    <property type="entry name" value="NAC domain"/>
    <property type="match status" value="1"/>
</dbReference>
<evidence type="ECO:0000256" key="2">
    <source>
        <dbReference type="ARBA" id="ARBA00023015"/>
    </source>
</evidence>
<keyword evidence="9" id="KW-1185">Reference proteome</keyword>
<dbReference type="GO" id="GO:0003677">
    <property type="term" value="F:DNA binding"/>
    <property type="evidence" value="ECO:0007669"/>
    <property type="project" value="UniProtKB-KW"/>
</dbReference>
<dbReference type="PROSITE" id="PS51005">
    <property type="entry name" value="NAC"/>
    <property type="match status" value="1"/>
</dbReference>
<dbReference type="InterPro" id="IPR003441">
    <property type="entry name" value="NAC-dom"/>
</dbReference>
<keyword evidence="4" id="KW-0804">Transcription</keyword>
<accession>A0A843U915</accession>
<evidence type="ECO:0000256" key="6">
    <source>
        <dbReference type="SAM" id="MobiDB-lite"/>
    </source>
</evidence>
<evidence type="ECO:0000313" key="9">
    <source>
        <dbReference type="Proteomes" id="UP000652761"/>
    </source>
</evidence>
<evidence type="ECO:0000259" key="7">
    <source>
        <dbReference type="PROSITE" id="PS51005"/>
    </source>
</evidence>